<dbReference type="Gene3D" id="1.20.58.100">
    <property type="entry name" value="Fumarate reductase/succinate dehydrogenase flavoprotein-like, C-terminal domain"/>
    <property type="match status" value="1"/>
</dbReference>
<comment type="caution">
    <text evidence="21">The sequence shown here is derived from an EMBL/GenBank/DDBJ whole genome shotgun (WGS) entry which is preliminary data.</text>
</comment>
<dbReference type="NCBIfam" id="TIGR01812">
    <property type="entry name" value="sdhA_frdA_Gneg"/>
    <property type="match status" value="1"/>
</dbReference>
<dbReference type="InterPro" id="IPR030664">
    <property type="entry name" value="SdhA/FrdA/AprA"/>
</dbReference>
<feature type="binding site" evidence="15">
    <location>
        <position position="390"/>
    </location>
    <ligand>
        <name>substrate</name>
    </ligand>
</feature>
<evidence type="ECO:0000256" key="13">
    <source>
        <dbReference type="NCBIfam" id="TIGR01816"/>
    </source>
</evidence>
<evidence type="ECO:0000256" key="2">
    <source>
        <dbReference type="ARBA" id="ARBA00004894"/>
    </source>
</evidence>
<dbReference type="InterPro" id="IPR003953">
    <property type="entry name" value="FAD-dep_OxRdtase_2_FAD-bd"/>
</dbReference>
<dbReference type="GO" id="GO:0050660">
    <property type="term" value="F:flavin adenine dinucleotide binding"/>
    <property type="evidence" value="ECO:0007669"/>
    <property type="project" value="UniProtKB-UniRule"/>
</dbReference>
<dbReference type="NCBIfam" id="TIGR01816">
    <property type="entry name" value="sdhA_forward"/>
    <property type="match status" value="1"/>
</dbReference>
<dbReference type="InterPro" id="IPR011281">
    <property type="entry name" value="Succ_DH_flav_su_fwd"/>
</dbReference>
<name>A0A832A5S2_9BACT</name>
<dbReference type="AlphaFoldDB" id="A0A832A5S2"/>
<comment type="subcellular location">
    <subcellularLocation>
        <location evidence="1">Cell inner membrane</location>
        <topology evidence="1">Peripheral membrane protein</topology>
        <orientation evidence="1">Cytoplasmic side</orientation>
    </subcellularLocation>
</comment>
<evidence type="ECO:0000256" key="6">
    <source>
        <dbReference type="ARBA" id="ARBA00022448"/>
    </source>
</evidence>
<keyword evidence="9 18" id="KW-0249">Electron transport</keyword>
<sequence length="576" mass="63664">MPERHTHDVVIVGSGLAGLRAAVETAGRLNVALISKVFPTRSHSGAAQGGIAAALGNEEPDSWEWHMFDTVKGGDYLTDQDAAEVLARDAPRAVYELEHMGVPFNRNPDGTIAQRAFGGHTRNFGEAPVRRACYASDRTGRVILDTLYGQCVQRGIQVYPELSVVDLVVRDRVVCGVVALDWATGELHIFHAKAVMLATGGFGKVFKTTSNCFANTGDGAALVYRHGFPLQDMEFVQFHPTGIYGLGVLISEAARGEGGILRNRLGERFMERYAPTIKDLAARDVVSRAIMSEIRAGRGIDGRDFVHLDLTHLGKERLAERLSDISSFVRIYLGIDPAEAPIPVQPTCHYMMGGIPTDVDGQALDAQGRPIAGLYAAGECACVSVHGANRLGCNSLLDLVVFGRRAGRHMAAQVPKTDLVPLPSQSDAFVRERMAQIKERTKGVRPVLLRERMQQEMMERCGVYRTAEGLEKALETVRGLQEEFRRNVFLDYRGDRYNTDLMEALELESLLTLAEVILVSAASRRESRGAHSREDYPERDDRNHLHHTLVFRDETKLHVTAKPVSITRFQPKPRVY</sequence>
<gene>
    <name evidence="21" type="ORF">ENS06_14480</name>
</gene>
<comment type="cofactor">
    <cofactor evidence="16">
        <name>FAD</name>
        <dbReference type="ChEBI" id="CHEBI:57692"/>
    </cofactor>
    <text evidence="16">Flavinylated by SdhE, about 5% flavinylation occurs in the absence of SdhE.</text>
</comment>
<dbReference type="SUPFAM" id="SSF51905">
    <property type="entry name" value="FAD/NAD(P)-binding domain"/>
    <property type="match status" value="1"/>
</dbReference>
<keyword evidence="8 16" id="KW-0274">FAD</keyword>
<feature type="domain" description="FAD-dependent oxidoreductase 2 FAD-binding" evidence="19">
    <location>
        <begin position="8"/>
        <end position="396"/>
    </location>
</feature>
<dbReference type="Gene3D" id="4.10.80.40">
    <property type="entry name" value="succinate dehydrogenase protein domain"/>
    <property type="match status" value="1"/>
</dbReference>
<dbReference type="GO" id="GO:0009061">
    <property type="term" value="P:anaerobic respiration"/>
    <property type="evidence" value="ECO:0007669"/>
    <property type="project" value="TreeGrafter"/>
</dbReference>
<feature type="domain" description="Fumarate reductase/succinate dehydrogenase flavoprotein-like C-terminal" evidence="20">
    <location>
        <begin position="450"/>
        <end position="576"/>
    </location>
</feature>
<proteinExistence type="inferred from homology"/>
<organism evidence="21">
    <name type="scientific">Desulfacinum infernum</name>
    <dbReference type="NCBI Taxonomy" id="35837"/>
    <lineage>
        <taxon>Bacteria</taxon>
        <taxon>Pseudomonadati</taxon>
        <taxon>Thermodesulfobacteriota</taxon>
        <taxon>Syntrophobacteria</taxon>
        <taxon>Syntrophobacterales</taxon>
        <taxon>Syntrophobacteraceae</taxon>
        <taxon>Desulfacinum</taxon>
    </lineage>
</organism>
<evidence type="ECO:0000256" key="3">
    <source>
        <dbReference type="ARBA" id="ARBA00008040"/>
    </source>
</evidence>
<evidence type="ECO:0000256" key="18">
    <source>
        <dbReference type="RuleBase" id="RU362051"/>
    </source>
</evidence>
<comment type="similarity">
    <text evidence="3 18">Belongs to the FAD-dependent oxidoreductase 2 family. FRD/SDH subfamily.</text>
</comment>
<dbReference type="SUPFAM" id="SSF46977">
    <property type="entry name" value="Succinate dehydrogenase/fumarate reductase flavoprotein C-terminal domain"/>
    <property type="match status" value="1"/>
</dbReference>
<dbReference type="PIRSF" id="PIRSF000171">
    <property type="entry name" value="SDHA_APRA_LASPO"/>
    <property type="match status" value="1"/>
</dbReference>
<reference evidence="21" key="1">
    <citation type="journal article" date="2020" name="mSystems">
        <title>Genome- and Community-Level Interaction Insights into Carbon Utilization and Element Cycling Functions of Hydrothermarchaeota in Hydrothermal Sediment.</title>
        <authorList>
            <person name="Zhou Z."/>
            <person name="Liu Y."/>
            <person name="Xu W."/>
            <person name="Pan J."/>
            <person name="Luo Z.H."/>
            <person name="Li M."/>
        </authorList>
    </citation>
    <scope>NUCLEOTIDE SEQUENCE [LARGE SCALE GENOMIC DNA]</scope>
    <source>
        <strain evidence="21">SpSt-456</strain>
    </source>
</reference>
<comment type="catalytic activity">
    <reaction evidence="12 18">
        <text>a quinone + succinate = fumarate + a quinol</text>
        <dbReference type="Rhea" id="RHEA:40523"/>
        <dbReference type="ChEBI" id="CHEBI:24646"/>
        <dbReference type="ChEBI" id="CHEBI:29806"/>
        <dbReference type="ChEBI" id="CHEBI:30031"/>
        <dbReference type="ChEBI" id="CHEBI:132124"/>
        <dbReference type="EC" id="1.3.5.1"/>
    </reaction>
</comment>
<feature type="binding site" evidence="16">
    <location>
        <begin position="35"/>
        <end position="50"/>
    </location>
    <ligand>
        <name>FAD</name>
        <dbReference type="ChEBI" id="CHEBI:57692"/>
    </ligand>
</feature>
<dbReference type="PANTHER" id="PTHR11632:SF51">
    <property type="entry name" value="SUCCINATE DEHYDROGENASE [UBIQUINONE] FLAVOPROTEIN SUBUNIT, MITOCHONDRIAL"/>
    <property type="match status" value="1"/>
</dbReference>
<dbReference type="Pfam" id="PF02910">
    <property type="entry name" value="Succ_DH_flav_C"/>
    <property type="match status" value="1"/>
</dbReference>
<dbReference type="InterPro" id="IPR015939">
    <property type="entry name" value="Fum_Rdtase/Succ_DH_flav-like_C"/>
</dbReference>
<keyword evidence="18" id="KW-0816">Tricarboxylic acid cycle</keyword>
<comment type="pathway">
    <text evidence="2 18">Carbohydrate metabolism; tricarboxylic acid cycle; fumarate from succinate (bacterial route): step 1/1.</text>
</comment>
<evidence type="ECO:0000256" key="16">
    <source>
        <dbReference type="PIRSR" id="PIRSR611281-3"/>
    </source>
</evidence>
<evidence type="ECO:0000256" key="1">
    <source>
        <dbReference type="ARBA" id="ARBA00004515"/>
    </source>
</evidence>
<feature type="binding site" evidence="15">
    <location>
        <position position="349"/>
    </location>
    <ligand>
        <name>substrate</name>
    </ligand>
</feature>
<dbReference type="FunFam" id="3.90.700.10:FF:000001">
    <property type="entry name" value="Mitochondrial succinate dehydrogenase flavoprotein subunit"/>
    <property type="match status" value="1"/>
</dbReference>
<feature type="binding site" evidence="16">
    <location>
        <begin position="395"/>
        <end position="396"/>
    </location>
    <ligand>
        <name>FAD</name>
        <dbReference type="ChEBI" id="CHEBI:57692"/>
    </ligand>
</feature>
<evidence type="ECO:0000256" key="17">
    <source>
        <dbReference type="PIRSR" id="PIRSR611281-4"/>
    </source>
</evidence>
<feature type="binding site" evidence="15">
    <location>
        <position position="239"/>
    </location>
    <ligand>
        <name>substrate</name>
    </ligand>
</feature>
<evidence type="ECO:0000256" key="5">
    <source>
        <dbReference type="ARBA" id="ARBA00019965"/>
    </source>
</evidence>
<evidence type="ECO:0000259" key="19">
    <source>
        <dbReference type="Pfam" id="PF00890"/>
    </source>
</evidence>
<dbReference type="GO" id="GO:0008177">
    <property type="term" value="F:succinate dehydrogenase (quinone) activity"/>
    <property type="evidence" value="ECO:0007669"/>
    <property type="project" value="UniProtKB-EC"/>
</dbReference>
<evidence type="ECO:0000256" key="10">
    <source>
        <dbReference type="ARBA" id="ARBA00023002"/>
    </source>
</evidence>
<accession>A0A832A5S2</accession>
<dbReference type="PROSITE" id="PS00504">
    <property type="entry name" value="FRD_SDH_FAD_BINDING"/>
    <property type="match status" value="1"/>
</dbReference>
<dbReference type="UniPathway" id="UPA00223">
    <property type="reaction ID" value="UER01005"/>
</dbReference>
<dbReference type="InterPro" id="IPR037099">
    <property type="entry name" value="Fum_R/Succ_DH_flav-like_C_sf"/>
</dbReference>
<feature type="binding site" evidence="16">
    <location>
        <position position="379"/>
    </location>
    <ligand>
        <name>FAD</name>
        <dbReference type="ChEBI" id="CHEBI:57692"/>
    </ligand>
</feature>
<dbReference type="Gene3D" id="3.90.700.10">
    <property type="entry name" value="Succinate dehydrogenase/fumarate reductase flavoprotein, catalytic domain"/>
    <property type="match status" value="1"/>
</dbReference>
<keyword evidence="10 18" id="KW-0560">Oxidoreductase</keyword>
<evidence type="ECO:0000259" key="20">
    <source>
        <dbReference type="Pfam" id="PF02910"/>
    </source>
</evidence>
<evidence type="ECO:0000256" key="14">
    <source>
        <dbReference type="PIRSR" id="PIRSR000171-1"/>
    </source>
</evidence>
<evidence type="ECO:0000256" key="15">
    <source>
        <dbReference type="PIRSR" id="PIRSR611281-2"/>
    </source>
</evidence>
<dbReference type="EMBL" id="DSTK01000040">
    <property type="protein sequence ID" value="HFK98516.1"/>
    <property type="molecule type" value="Genomic_DNA"/>
</dbReference>
<dbReference type="GO" id="GO:0009055">
    <property type="term" value="F:electron transfer activity"/>
    <property type="evidence" value="ECO:0007669"/>
    <property type="project" value="TreeGrafter"/>
</dbReference>
<keyword evidence="6 18" id="KW-0813">Transport</keyword>
<dbReference type="SUPFAM" id="SSF56425">
    <property type="entry name" value="Succinate dehydrogenase/fumarate reductase flavoprotein, catalytic domain"/>
    <property type="match status" value="1"/>
</dbReference>
<evidence type="ECO:0000313" key="21">
    <source>
        <dbReference type="EMBL" id="HFK98516.1"/>
    </source>
</evidence>
<evidence type="ECO:0000256" key="9">
    <source>
        <dbReference type="ARBA" id="ARBA00022982"/>
    </source>
</evidence>
<dbReference type="Pfam" id="PF00890">
    <property type="entry name" value="FAD_binding_2"/>
    <property type="match status" value="1"/>
</dbReference>
<dbReference type="EC" id="1.3.5.1" evidence="4 18"/>
<keyword evidence="7 16" id="KW-0285">Flavoprotein</keyword>
<dbReference type="Gene3D" id="3.50.50.60">
    <property type="entry name" value="FAD/NAD(P)-binding domain"/>
    <property type="match status" value="1"/>
</dbReference>
<feature type="binding site" evidence="16">
    <location>
        <begin position="13"/>
        <end position="18"/>
    </location>
    <ligand>
        <name>FAD</name>
        <dbReference type="ChEBI" id="CHEBI:57692"/>
    </ligand>
</feature>
<dbReference type="InterPro" id="IPR027477">
    <property type="entry name" value="Succ_DH/fumarate_Rdtase_cat_sf"/>
</dbReference>
<dbReference type="GO" id="GO:0005886">
    <property type="term" value="C:plasma membrane"/>
    <property type="evidence" value="ECO:0007669"/>
    <property type="project" value="UniProtKB-SubCell"/>
</dbReference>
<evidence type="ECO:0000256" key="7">
    <source>
        <dbReference type="ARBA" id="ARBA00022630"/>
    </source>
</evidence>
<protein>
    <recommendedName>
        <fullName evidence="5 13">Succinate dehydrogenase flavoprotein subunit</fullName>
        <ecNumber evidence="4 18">1.3.5.1</ecNumber>
    </recommendedName>
</protein>
<dbReference type="GO" id="GO:0022900">
    <property type="term" value="P:electron transport chain"/>
    <property type="evidence" value="ECO:0007669"/>
    <property type="project" value="UniProtKB-UniRule"/>
</dbReference>
<dbReference type="GO" id="GO:0006099">
    <property type="term" value="P:tricarboxylic acid cycle"/>
    <property type="evidence" value="ECO:0007669"/>
    <property type="project" value="UniProtKB-UniRule"/>
</dbReference>
<feature type="binding site" evidence="16">
    <location>
        <position position="218"/>
    </location>
    <ligand>
        <name>FAD</name>
        <dbReference type="ChEBI" id="CHEBI:57692"/>
    </ligand>
</feature>
<dbReference type="InterPro" id="IPR014006">
    <property type="entry name" value="Succ_Dhase_FrdA_Gneg"/>
</dbReference>
<evidence type="ECO:0000256" key="4">
    <source>
        <dbReference type="ARBA" id="ARBA00012792"/>
    </source>
</evidence>
<evidence type="ECO:0000256" key="12">
    <source>
        <dbReference type="ARBA" id="ARBA00049220"/>
    </source>
</evidence>
<evidence type="ECO:0000256" key="8">
    <source>
        <dbReference type="ARBA" id="ARBA00022827"/>
    </source>
</evidence>
<dbReference type="PANTHER" id="PTHR11632">
    <property type="entry name" value="SUCCINATE DEHYDROGENASE 2 FLAVOPROTEIN SUBUNIT"/>
    <property type="match status" value="1"/>
</dbReference>
<feature type="modified residue" description="Tele-8alpha-FAD histidine" evidence="17">
    <location>
        <position position="43"/>
    </location>
</feature>
<dbReference type="InterPro" id="IPR003952">
    <property type="entry name" value="FRD_SDH_FAD_BS"/>
</dbReference>
<keyword evidence="11 18" id="KW-0472">Membrane</keyword>
<evidence type="ECO:0000256" key="11">
    <source>
        <dbReference type="ARBA" id="ARBA00023136"/>
    </source>
</evidence>
<feature type="binding site" evidence="15">
    <location>
        <position position="251"/>
    </location>
    <ligand>
        <name>substrate</name>
    </ligand>
</feature>
<feature type="active site" description="Proton acceptor" evidence="14">
    <location>
        <position position="283"/>
    </location>
</feature>
<dbReference type="InterPro" id="IPR036188">
    <property type="entry name" value="FAD/NAD-bd_sf"/>
</dbReference>